<reference evidence="1 2" key="1">
    <citation type="submission" date="2017-02" db="EMBL/GenBank/DDBJ databases">
        <title>Genome sequence of Microcystis aeruginosa KW.</title>
        <authorList>
            <person name="Oh H.-M."/>
            <person name="Ahn C.-Y."/>
            <person name="Jeong H."/>
            <person name="Srivastava A."/>
            <person name="Lee H.-G."/>
            <person name="Kang S.-R."/>
        </authorList>
    </citation>
    <scope>NUCLEOTIDE SEQUENCE [LARGE SCALE GENOMIC DNA]</scope>
    <source>
        <strain evidence="1 2">KW</strain>
    </source>
</reference>
<evidence type="ECO:0000313" key="1">
    <source>
        <dbReference type="EMBL" id="OPF18789.1"/>
    </source>
</evidence>
<organism evidence="1 2">
    <name type="scientific">Microcystis aeruginosa KW</name>
    <dbReference type="NCBI Taxonomy" id="1960155"/>
    <lineage>
        <taxon>Bacteria</taxon>
        <taxon>Bacillati</taxon>
        <taxon>Cyanobacteriota</taxon>
        <taxon>Cyanophyceae</taxon>
        <taxon>Oscillatoriophycideae</taxon>
        <taxon>Chroococcales</taxon>
        <taxon>Microcystaceae</taxon>
        <taxon>Microcystis</taxon>
    </lineage>
</organism>
<dbReference type="Proteomes" id="UP000189835">
    <property type="component" value="Unassembled WGS sequence"/>
</dbReference>
<proteinExistence type="predicted"/>
<dbReference type="RefSeq" id="WP_079205949.1">
    <property type="nucleotide sequence ID" value="NZ_MVGR01000003.1"/>
</dbReference>
<dbReference type="AlphaFoldDB" id="A0A1V4BVP5"/>
<sequence>MVNGLLNYYLTGESDLGATVSRPAAAVLNANIAEVPDYPAGYVGGKHLKITVSTRQSNNIATSGDNFTVHWQDAGPLAQFRVH</sequence>
<comment type="caution">
    <text evidence="1">The sequence shown here is derived from an EMBL/GenBank/DDBJ whole genome shotgun (WGS) entry which is preliminary data.</text>
</comment>
<accession>A0A1V4BVP5</accession>
<evidence type="ECO:0000313" key="2">
    <source>
        <dbReference type="Proteomes" id="UP000189835"/>
    </source>
</evidence>
<gene>
    <name evidence="1" type="ORF">B1L04_04875</name>
</gene>
<protein>
    <submittedName>
        <fullName evidence="1">Uncharacterized protein</fullName>
    </submittedName>
</protein>
<dbReference type="EMBL" id="MVGR01000003">
    <property type="protein sequence ID" value="OPF18789.1"/>
    <property type="molecule type" value="Genomic_DNA"/>
</dbReference>
<name>A0A1V4BVP5_MICAE</name>